<feature type="region of interest" description="Disordered" evidence="1">
    <location>
        <begin position="29"/>
        <end position="87"/>
    </location>
</feature>
<proteinExistence type="predicted"/>
<evidence type="ECO:0000256" key="2">
    <source>
        <dbReference type="SAM" id="SignalP"/>
    </source>
</evidence>
<organism evidence="3">
    <name type="scientific">Rhipicephalus appendiculatus</name>
    <name type="common">Brown ear tick</name>
    <dbReference type="NCBI Taxonomy" id="34631"/>
    <lineage>
        <taxon>Eukaryota</taxon>
        <taxon>Metazoa</taxon>
        <taxon>Ecdysozoa</taxon>
        <taxon>Arthropoda</taxon>
        <taxon>Chelicerata</taxon>
        <taxon>Arachnida</taxon>
        <taxon>Acari</taxon>
        <taxon>Parasitiformes</taxon>
        <taxon>Ixodida</taxon>
        <taxon>Ixodoidea</taxon>
        <taxon>Ixodidae</taxon>
        <taxon>Rhipicephalinae</taxon>
        <taxon>Rhipicephalus</taxon>
        <taxon>Rhipicephalus</taxon>
    </lineage>
</organism>
<accession>A0A131YI31</accession>
<feature type="chain" id="PRO_5007285317" evidence="2">
    <location>
        <begin position="23"/>
        <end position="101"/>
    </location>
</feature>
<keyword evidence="2" id="KW-0732">Signal</keyword>
<protein>
    <submittedName>
        <fullName evidence="3">Uncharacterized protein</fullName>
    </submittedName>
</protein>
<sequence length="101" mass="11385">MKVVHREMLWLLGLFFLLLALAQVPSGVLAGNGNPGRYSKLESSAGTTLGKHPSPVAQRRYPSPPPSPQPSPPTRLGDFQKKKRRMQRRWNYAVFKFPTRS</sequence>
<feature type="compositionally biased region" description="Pro residues" evidence="1">
    <location>
        <begin position="62"/>
        <end position="73"/>
    </location>
</feature>
<dbReference type="EMBL" id="GEDV01010811">
    <property type="protein sequence ID" value="JAP77746.1"/>
    <property type="molecule type" value="Transcribed_RNA"/>
</dbReference>
<name>A0A131YI31_RHIAP</name>
<reference evidence="3" key="1">
    <citation type="journal article" date="2016" name="Ticks Tick Borne Dis.">
        <title>De novo assembly and annotation of the salivary gland transcriptome of Rhipicephalus appendiculatus male and female ticks during blood feeding.</title>
        <authorList>
            <person name="de Castro M.H."/>
            <person name="de Klerk D."/>
            <person name="Pienaar R."/>
            <person name="Latif A.A."/>
            <person name="Rees D.J."/>
            <person name="Mans B.J."/>
        </authorList>
    </citation>
    <scope>NUCLEOTIDE SEQUENCE</scope>
    <source>
        <tissue evidence="3">Salivary glands</tissue>
    </source>
</reference>
<evidence type="ECO:0000256" key="1">
    <source>
        <dbReference type="SAM" id="MobiDB-lite"/>
    </source>
</evidence>
<dbReference type="AlphaFoldDB" id="A0A131YI31"/>
<evidence type="ECO:0000313" key="3">
    <source>
        <dbReference type="EMBL" id="JAP77746.1"/>
    </source>
</evidence>
<feature type="signal peptide" evidence="2">
    <location>
        <begin position="1"/>
        <end position="22"/>
    </location>
</feature>